<dbReference type="GO" id="GO:0005886">
    <property type="term" value="C:plasma membrane"/>
    <property type="evidence" value="ECO:0007669"/>
    <property type="project" value="TreeGrafter"/>
</dbReference>
<evidence type="ECO:0000256" key="2">
    <source>
        <dbReference type="ARBA" id="ARBA00034247"/>
    </source>
</evidence>
<dbReference type="PROSITE" id="PS50885">
    <property type="entry name" value="HAMP"/>
    <property type="match status" value="1"/>
</dbReference>
<dbReference type="InterPro" id="IPR043128">
    <property type="entry name" value="Rev_trsase/Diguanyl_cyclase"/>
</dbReference>
<dbReference type="EMBL" id="NJGU01000001">
    <property type="protein sequence ID" value="OWY31043.1"/>
    <property type="molecule type" value="Genomic_DNA"/>
</dbReference>
<dbReference type="SMART" id="SM00267">
    <property type="entry name" value="GGDEF"/>
    <property type="match status" value="1"/>
</dbReference>
<dbReference type="GO" id="GO:0043709">
    <property type="term" value="P:cell adhesion involved in single-species biofilm formation"/>
    <property type="evidence" value="ECO:0007669"/>
    <property type="project" value="TreeGrafter"/>
</dbReference>
<dbReference type="EC" id="2.7.7.65" evidence="1"/>
<keyword evidence="3" id="KW-1133">Transmembrane helix</keyword>
<keyword evidence="3" id="KW-0472">Membrane</keyword>
<comment type="catalytic activity">
    <reaction evidence="2">
        <text>2 GTP = 3',3'-c-di-GMP + 2 diphosphate</text>
        <dbReference type="Rhea" id="RHEA:24898"/>
        <dbReference type="ChEBI" id="CHEBI:33019"/>
        <dbReference type="ChEBI" id="CHEBI:37565"/>
        <dbReference type="ChEBI" id="CHEBI:58805"/>
        <dbReference type="EC" id="2.7.7.65"/>
    </reaction>
</comment>
<dbReference type="GO" id="GO:0007165">
    <property type="term" value="P:signal transduction"/>
    <property type="evidence" value="ECO:0007669"/>
    <property type="project" value="InterPro"/>
</dbReference>
<evidence type="ECO:0000313" key="6">
    <source>
        <dbReference type="EMBL" id="OWY31043.1"/>
    </source>
</evidence>
<evidence type="ECO:0000259" key="5">
    <source>
        <dbReference type="PROSITE" id="PS50887"/>
    </source>
</evidence>
<name>A0A246WVI0_9BURK</name>
<feature type="domain" description="HAMP" evidence="4">
    <location>
        <begin position="344"/>
        <end position="397"/>
    </location>
</feature>
<evidence type="ECO:0000313" key="7">
    <source>
        <dbReference type="Proteomes" id="UP000197596"/>
    </source>
</evidence>
<dbReference type="FunFam" id="3.30.70.270:FF:000001">
    <property type="entry name" value="Diguanylate cyclase domain protein"/>
    <property type="match status" value="1"/>
</dbReference>
<dbReference type="Pfam" id="PF08376">
    <property type="entry name" value="NIT"/>
    <property type="match status" value="1"/>
</dbReference>
<feature type="transmembrane region" description="Helical" evidence="3">
    <location>
        <begin position="320"/>
        <end position="342"/>
    </location>
</feature>
<sequence length="575" mass="64112">MSLNRLFRLISIALLMLFLALAISLVWIEWSIYQNGANSVPALRNFRLGLVAMEKLSAERGPANAYMGSRPGERDALYQQLKAARVTSDAAMDQLRDALEKDPTLRQSPMFDRLRTVQQALGPARAAVDRIGLQPEDQRTTLYVVSAVNGMVDMIPVMVRLTAELASIVDQSDPDLRDGLAGVRAAASLREYAGQIGSRFTAPLIIHRKLNSDEVIEIGRLYGRIELLRSLVSAQLASYSKRPEFARAIDEMDKQYFDNGFQFLDYLLQVGLKSGDYGITPAELAARYVPQMKSILDLRDLLLDDMMVRAEQRNVQARNFLASVIGLTIIACLFFQLLMYMIRKRVVRPLVSATDLVVGLVDGKLDQEIPKGKYDDEIGGMMRALRVLKERILERNSLAKEREALITQLQTSSNTDFLTGLLNRRAFFSYGEQQMAVAQRYERDLSVVLFDIDYFKRINDSYGHLSGDAILRGVAQTASQLLRKVDVLARYGGEEFIVLLPESDLAQAQAVAEKLRAALAHKDFEIDGGQHIRISASFGVAALVDGRGLEQLIKLADTALYVAKEQGRNRVATSA</sequence>
<dbReference type="Proteomes" id="UP000197596">
    <property type="component" value="Unassembled WGS sequence"/>
</dbReference>
<dbReference type="InterPro" id="IPR029787">
    <property type="entry name" value="Nucleotide_cyclase"/>
</dbReference>
<proteinExistence type="predicted"/>
<dbReference type="InterPro" id="IPR003660">
    <property type="entry name" value="HAMP_dom"/>
</dbReference>
<dbReference type="SUPFAM" id="SSF55073">
    <property type="entry name" value="Nucleotide cyclase"/>
    <property type="match status" value="1"/>
</dbReference>
<dbReference type="Gene3D" id="6.10.340.10">
    <property type="match status" value="1"/>
</dbReference>
<dbReference type="InterPro" id="IPR000160">
    <property type="entry name" value="GGDEF_dom"/>
</dbReference>
<dbReference type="NCBIfam" id="TIGR00254">
    <property type="entry name" value="GGDEF"/>
    <property type="match status" value="1"/>
</dbReference>
<evidence type="ECO:0000259" key="4">
    <source>
        <dbReference type="PROSITE" id="PS50885"/>
    </source>
</evidence>
<dbReference type="GO" id="GO:1902201">
    <property type="term" value="P:negative regulation of bacterial-type flagellum-dependent cell motility"/>
    <property type="evidence" value="ECO:0007669"/>
    <property type="project" value="TreeGrafter"/>
</dbReference>
<dbReference type="SUPFAM" id="SSF158472">
    <property type="entry name" value="HAMP domain-like"/>
    <property type="match status" value="1"/>
</dbReference>
<dbReference type="CDD" id="cd01949">
    <property type="entry name" value="GGDEF"/>
    <property type="match status" value="1"/>
</dbReference>
<dbReference type="GO" id="GO:0052621">
    <property type="term" value="F:diguanylate cyclase activity"/>
    <property type="evidence" value="ECO:0007669"/>
    <property type="project" value="UniProtKB-EC"/>
</dbReference>
<dbReference type="AlphaFoldDB" id="A0A246WVI0"/>
<accession>A0A246WVI0</accession>
<gene>
    <name evidence="6" type="ORF">CEJ42_02995</name>
</gene>
<keyword evidence="3" id="KW-0812">Transmembrane</keyword>
<dbReference type="InterPro" id="IPR050469">
    <property type="entry name" value="Diguanylate_Cyclase"/>
</dbReference>
<dbReference type="Gene3D" id="3.30.70.270">
    <property type="match status" value="1"/>
</dbReference>
<dbReference type="PANTHER" id="PTHR45138">
    <property type="entry name" value="REGULATORY COMPONENTS OF SENSORY TRANSDUCTION SYSTEM"/>
    <property type="match status" value="1"/>
</dbReference>
<organism evidence="6 7">
    <name type="scientific">Herbaspirillum robiniae</name>
    <dbReference type="NCBI Taxonomy" id="2014887"/>
    <lineage>
        <taxon>Bacteria</taxon>
        <taxon>Pseudomonadati</taxon>
        <taxon>Pseudomonadota</taxon>
        <taxon>Betaproteobacteria</taxon>
        <taxon>Burkholderiales</taxon>
        <taxon>Oxalobacteraceae</taxon>
        <taxon>Herbaspirillum</taxon>
    </lineage>
</organism>
<protein>
    <recommendedName>
        <fullName evidence="1">diguanylate cyclase</fullName>
        <ecNumber evidence="1">2.7.7.65</ecNumber>
    </recommendedName>
</protein>
<feature type="domain" description="GGDEF" evidence="5">
    <location>
        <begin position="443"/>
        <end position="575"/>
    </location>
</feature>
<dbReference type="RefSeq" id="WP_088749973.1">
    <property type="nucleotide sequence ID" value="NZ_NJGU01000001.1"/>
</dbReference>
<comment type="caution">
    <text evidence="6">The sequence shown here is derived from an EMBL/GenBank/DDBJ whole genome shotgun (WGS) entry which is preliminary data.</text>
</comment>
<evidence type="ECO:0000256" key="3">
    <source>
        <dbReference type="SAM" id="Phobius"/>
    </source>
</evidence>
<reference evidence="6 7" key="1">
    <citation type="submission" date="2017-06" db="EMBL/GenBank/DDBJ databases">
        <title>Herbaspirillum phytohormonus sp. nov., isolated from the root nodule of Robinia pseudoacacia in lead-zinc mine.</title>
        <authorList>
            <person name="Fan M."/>
            <person name="Lin Y."/>
        </authorList>
    </citation>
    <scope>NUCLEOTIDE SEQUENCE [LARGE SCALE GENOMIC DNA]</scope>
    <source>
        <strain evidence="6 7">HZ10</strain>
    </source>
</reference>
<evidence type="ECO:0000256" key="1">
    <source>
        <dbReference type="ARBA" id="ARBA00012528"/>
    </source>
</evidence>
<dbReference type="PROSITE" id="PS50887">
    <property type="entry name" value="GGDEF"/>
    <property type="match status" value="1"/>
</dbReference>
<dbReference type="PANTHER" id="PTHR45138:SF9">
    <property type="entry name" value="DIGUANYLATE CYCLASE DGCM-RELATED"/>
    <property type="match status" value="1"/>
</dbReference>
<dbReference type="Pfam" id="PF00990">
    <property type="entry name" value="GGDEF"/>
    <property type="match status" value="1"/>
</dbReference>
<dbReference type="InterPro" id="IPR013587">
    <property type="entry name" value="Nitrate/nitrite_sensing"/>
</dbReference>